<reference evidence="3" key="2">
    <citation type="submission" date="2009-11" db="EMBL/GenBank/DDBJ databases">
        <title>The Genome Sequence of Allomyces macrogynus strain ATCC 38327.</title>
        <authorList>
            <consortium name="The Broad Institute Genome Sequencing Platform"/>
            <person name="Russ C."/>
            <person name="Cuomo C."/>
            <person name="Shea T."/>
            <person name="Young S.K."/>
            <person name="Zeng Q."/>
            <person name="Koehrsen M."/>
            <person name="Haas B."/>
            <person name="Borodovsky M."/>
            <person name="Guigo R."/>
            <person name="Alvarado L."/>
            <person name="Berlin A."/>
            <person name="Borenstein D."/>
            <person name="Chen Z."/>
            <person name="Engels R."/>
            <person name="Freedman E."/>
            <person name="Gellesch M."/>
            <person name="Goldberg J."/>
            <person name="Griggs A."/>
            <person name="Gujja S."/>
            <person name="Heiman D."/>
            <person name="Hepburn T."/>
            <person name="Howarth C."/>
            <person name="Jen D."/>
            <person name="Larson L."/>
            <person name="Lewis B."/>
            <person name="Mehta T."/>
            <person name="Park D."/>
            <person name="Pearson M."/>
            <person name="Roberts A."/>
            <person name="Saif S."/>
            <person name="Shenoy N."/>
            <person name="Sisk P."/>
            <person name="Stolte C."/>
            <person name="Sykes S."/>
            <person name="Walk T."/>
            <person name="White J."/>
            <person name="Yandava C."/>
            <person name="Burger G."/>
            <person name="Gray M.W."/>
            <person name="Holland P.W.H."/>
            <person name="King N."/>
            <person name="Lang F.B.F."/>
            <person name="Roger A.J."/>
            <person name="Ruiz-Trillo I."/>
            <person name="Lander E."/>
            <person name="Nusbaum C."/>
        </authorList>
    </citation>
    <scope>NUCLEOTIDE SEQUENCE [LARGE SCALE GENOMIC DNA]</scope>
    <source>
        <strain evidence="3">ATCC 38327</strain>
    </source>
</reference>
<reference evidence="2 3" key="1">
    <citation type="submission" date="2009-11" db="EMBL/GenBank/DDBJ databases">
        <title>Annotation of Allomyces macrogynus ATCC 38327.</title>
        <authorList>
            <consortium name="The Broad Institute Genome Sequencing Platform"/>
            <person name="Russ C."/>
            <person name="Cuomo C."/>
            <person name="Burger G."/>
            <person name="Gray M.W."/>
            <person name="Holland P.W.H."/>
            <person name="King N."/>
            <person name="Lang F.B.F."/>
            <person name="Roger A.J."/>
            <person name="Ruiz-Trillo I."/>
            <person name="Young S.K."/>
            <person name="Zeng Q."/>
            <person name="Gargeya S."/>
            <person name="Fitzgerald M."/>
            <person name="Haas B."/>
            <person name="Abouelleil A."/>
            <person name="Alvarado L."/>
            <person name="Arachchi H.M."/>
            <person name="Berlin A."/>
            <person name="Chapman S.B."/>
            <person name="Gearin G."/>
            <person name="Goldberg J."/>
            <person name="Griggs A."/>
            <person name="Gujja S."/>
            <person name="Hansen M."/>
            <person name="Heiman D."/>
            <person name="Howarth C."/>
            <person name="Larimer J."/>
            <person name="Lui A."/>
            <person name="MacDonald P.J.P."/>
            <person name="McCowen C."/>
            <person name="Montmayeur A."/>
            <person name="Murphy C."/>
            <person name="Neiman D."/>
            <person name="Pearson M."/>
            <person name="Priest M."/>
            <person name="Roberts A."/>
            <person name="Saif S."/>
            <person name="Shea T."/>
            <person name="Sisk P."/>
            <person name="Stolte C."/>
            <person name="Sykes S."/>
            <person name="Wortman J."/>
            <person name="Nusbaum C."/>
            <person name="Birren B."/>
        </authorList>
    </citation>
    <scope>NUCLEOTIDE SEQUENCE [LARGE SCALE GENOMIC DNA]</scope>
    <source>
        <strain evidence="2 3">ATCC 38327</strain>
    </source>
</reference>
<accession>A0A0L0T5N1</accession>
<dbReference type="EMBL" id="GG745363">
    <property type="protein sequence ID" value="KNE69986.1"/>
    <property type="molecule type" value="Genomic_DNA"/>
</dbReference>
<dbReference type="VEuPathDB" id="FungiDB:AMAG_14824"/>
<keyword evidence="3" id="KW-1185">Reference proteome</keyword>
<name>A0A0L0T5N1_ALLM3</name>
<dbReference type="AlphaFoldDB" id="A0A0L0T5N1"/>
<sequence>MSSTICAKSTEPPAAATTLTPPPPTPFERMLDDLIEYIARHLIALKPDQRHTAASLARSSPLLFIPVMTALLRNAMSPFSLTPMPAKDGYSLSTRSNSKEPRSATSCATPSVRLPWSNLTAARQARTVPTR</sequence>
<organism evidence="2 3">
    <name type="scientific">Allomyces macrogynus (strain ATCC 38327)</name>
    <name type="common">Allomyces javanicus var. macrogynus</name>
    <dbReference type="NCBI Taxonomy" id="578462"/>
    <lineage>
        <taxon>Eukaryota</taxon>
        <taxon>Fungi</taxon>
        <taxon>Fungi incertae sedis</taxon>
        <taxon>Blastocladiomycota</taxon>
        <taxon>Blastocladiomycetes</taxon>
        <taxon>Blastocladiales</taxon>
        <taxon>Blastocladiaceae</taxon>
        <taxon>Allomyces</taxon>
    </lineage>
</organism>
<feature type="region of interest" description="Disordered" evidence="1">
    <location>
        <begin position="83"/>
        <end position="110"/>
    </location>
</feature>
<feature type="region of interest" description="Disordered" evidence="1">
    <location>
        <begin position="1"/>
        <end position="25"/>
    </location>
</feature>
<evidence type="ECO:0000256" key="1">
    <source>
        <dbReference type="SAM" id="MobiDB-lite"/>
    </source>
</evidence>
<proteinExistence type="predicted"/>
<evidence type="ECO:0000313" key="2">
    <source>
        <dbReference type="EMBL" id="KNE69986.1"/>
    </source>
</evidence>
<protein>
    <submittedName>
        <fullName evidence="2">Uncharacterized protein</fullName>
    </submittedName>
</protein>
<gene>
    <name evidence="2" type="ORF">AMAG_14824</name>
</gene>
<evidence type="ECO:0000313" key="3">
    <source>
        <dbReference type="Proteomes" id="UP000054350"/>
    </source>
</evidence>
<dbReference type="Proteomes" id="UP000054350">
    <property type="component" value="Unassembled WGS sequence"/>
</dbReference>